<keyword evidence="10" id="KW-1185">Reference proteome</keyword>
<comment type="caution">
    <text evidence="9">The sequence shown here is derived from an EMBL/GenBank/DDBJ whole genome shotgun (WGS) entry which is preliminary data.</text>
</comment>
<sequence>MSIKRCLLFAVVLFFLQSTLIPFLFDGITQPNVFFLAVILIALQYGRKAGIVTAVVAGFVQDVVLSNFFGLHLIPYVILAAISSYIGRAGDKEQRILTVVTVLGATEVSLLLYCLMAFVSGQYVQPAAYMAEFAMPMTVYHLVLVLPAEYVVGKLRRQESYYGYRRYYRP</sequence>
<dbReference type="RefSeq" id="WP_007391127.1">
    <property type="nucleotide sequence ID" value="NZ_AFIJ01000029.1"/>
</dbReference>
<comment type="subcellular location">
    <subcellularLocation>
        <location evidence="1">Cell membrane</location>
        <topology evidence="1">Multi-pass membrane protein</topology>
    </subcellularLocation>
</comment>
<dbReference type="InterPro" id="IPR007227">
    <property type="entry name" value="Cell_shape_determining_MreD"/>
</dbReference>
<keyword evidence="7 8" id="KW-0472">Membrane</keyword>
<keyword evidence="3" id="KW-1003">Cell membrane</keyword>
<dbReference type="Proteomes" id="UP000004018">
    <property type="component" value="Unassembled WGS sequence"/>
</dbReference>
<evidence type="ECO:0000256" key="8">
    <source>
        <dbReference type="SAM" id="Phobius"/>
    </source>
</evidence>
<gene>
    <name evidence="9" type="primary">mreD</name>
    <name evidence="9" type="ORF">HMPREF1039_0685</name>
</gene>
<evidence type="ECO:0000256" key="1">
    <source>
        <dbReference type="ARBA" id="ARBA00004651"/>
    </source>
</evidence>
<keyword evidence="5" id="KW-0133">Cell shape</keyword>
<protein>
    <submittedName>
        <fullName evidence="9">Rod shape-determining protein MreD</fullName>
    </submittedName>
</protein>
<keyword evidence="4 8" id="KW-0812">Transmembrane</keyword>
<evidence type="ECO:0000256" key="3">
    <source>
        <dbReference type="ARBA" id="ARBA00022475"/>
    </source>
</evidence>
<evidence type="ECO:0000256" key="7">
    <source>
        <dbReference type="ARBA" id="ARBA00023136"/>
    </source>
</evidence>
<evidence type="ECO:0000256" key="5">
    <source>
        <dbReference type="ARBA" id="ARBA00022960"/>
    </source>
</evidence>
<evidence type="ECO:0000256" key="4">
    <source>
        <dbReference type="ARBA" id="ARBA00022692"/>
    </source>
</evidence>
<organism evidence="9 10">
    <name type="scientific">Megasphaera lornae</name>
    <dbReference type="NCBI Taxonomy" id="1000568"/>
    <lineage>
        <taxon>Bacteria</taxon>
        <taxon>Bacillati</taxon>
        <taxon>Bacillota</taxon>
        <taxon>Negativicutes</taxon>
        <taxon>Veillonellales</taxon>
        <taxon>Veillonellaceae</taxon>
        <taxon>Megasphaera</taxon>
    </lineage>
</organism>
<evidence type="ECO:0000256" key="6">
    <source>
        <dbReference type="ARBA" id="ARBA00022989"/>
    </source>
</evidence>
<evidence type="ECO:0000313" key="10">
    <source>
        <dbReference type="Proteomes" id="UP000004018"/>
    </source>
</evidence>
<evidence type="ECO:0000256" key="2">
    <source>
        <dbReference type="ARBA" id="ARBA00007776"/>
    </source>
</evidence>
<feature type="transmembrane region" description="Helical" evidence="8">
    <location>
        <begin position="133"/>
        <end position="152"/>
    </location>
</feature>
<dbReference type="EMBL" id="AFIJ01000029">
    <property type="protein sequence ID" value="EGL40264.1"/>
    <property type="molecule type" value="Genomic_DNA"/>
</dbReference>
<comment type="similarity">
    <text evidence="2">Belongs to the MreD family.</text>
</comment>
<accession>A0ABN0D1J2</accession>
<evidence type="ECO:0000313" key="9">
    <source>
        <dbReference type="EMBL" id="EGL40264.1"/>
    </source>
</evidence>
<dbReference type="NCBIfam" id="TIGR03426">
    <property type="entry name" value="shape_MreD"/>
    <property type="match status" value="1"/>
</dbReference>
<dbReference type="Pfam" id="PF04093">
    <property type="entry name" value="MreD"/>
    <property type="match status" value="1"/>
</dbReference>
<keyword evidence="6 8" id="KW-1133">Transmembrane helix</keyword>
<proteinExistence type="inferred from homology"/>
<name>A0ABN0D1J2_9FIRM</name>
<feature type="transmembrane region" description="Helical" evidence="8">
    <location>
        <begin position="99"/>
        <end position="121"/>
    </location>
</feature>
<feature type="transmembrane region" description="Helical" evidence="8">
    <location>
        <begin position="68"/>
        <end position="87"/>
    </location>
</feature>
<reference evidence="9 10" key="1">
    <citation type="submission" date="2011-04" db="EMBL/GenBank/DDBJ databases">
        <authorList>
            <person name="Harkins D.M."/>
            <person name="Madupu R."/>
            <person name="Durkin A.S."/>
            <person name="Torralba M."/>
            <person name="Methe B."/>
            <person name="Sutton G.G."/>
            <person name="Nelson K.E."/>
        </authorList>
    </citation>
    <scope>NUCLEOTIDE SEQUENCE [LARGE SCALE GENOMIC DNA]</scope>
    <source>
        <strain evidence="9 10">UPII 199-6</strain>
    </source>
</reference>